<name>A0A6J7M938_9ZZZZ</name>
<protein>
    <submittedName>
        <fullName evidence="1">Unannotated protein</fullName>
    </submittedName>
</protein>
<dbReference type="AlphaFoldDB" id="A0A6J7M938"/>
<dbReference type="AntiFam" id="ANF00142">
    <property type="entry name" value="Shadow ORF (opposite yadG)"/>
</dbReference>
<organism evidence="1">
    <name type="scientific">freshwater metagenome</name>
    <dbReference type="NCBI Taxonomy" id="449393"/>
    <lineage>
        <taxon>unclassified sequences</taxon>
        <taxon>metagenomes</taxon>
        <taxon>ecological metagenomes</taxon>
    </lineage>
</organism>
<dbReference type="EMBL" id="CAFBON010000021">
    <property type="protein sequence ID" value="CAB4977620.1"/>
    <property type="molecule type" value="Genomic_DNA"/>
</dbReference>
<evidence type="ECO:0000313" key="1">
    <source>
        <dbReference type="EMBL" id="CAB4977620.1"/>
    </source>
</evidence>
<reference evidence="1" key="1">
    <citation type="submission" date="2020-05" db="EMBL/GenBank/DDBJ databases">
        <authorList>
            <person name="Chiriac C."/>
            <person name="Salcher M."/>
            <person name="Ghai R."/>
            <person name="Kavagutti S V."/>
        </authorList>
    </citation>
    <scope>NUCLEOTIDE SEQUENCE</scope>
</reference>
<sequence>MRHRGLRRLGAETVDDPLQAGDLLRLSGGHLGKALLVLGTGGVVLAVRAAVLHDLTERVLSGAVQVDDAGDCLVEEVEVVGDDEQRAPVRPQEAHQPVLRVHVEVVRWLVEQQHVGTGEQDPGELHPAALAAGQVLHREVQTVCLQAETRRDRTRLAVGRVPALGGELLLGLGEAPYVAVVRVLLHCDPKLLDAHEVIVDTASRQDVGDGGAAVHRACGARVLRQVTEAALLHDVSGGWLQLAAERAEQARLAGTVAADQGHFVPGHDRERRALEHDSTTHLHRKTRYL</sequence>
<gene>
    <name evidence="1" type="ORF">UFOPK3954_00332</name>
</gene>
<proteinExistence type="predicted"/>
<accession>A0A6J7M938</accession>
<dbReference type="AntiFam" id="ANF00095">
    <property type="entry name" value="Shadow ORF (opposite ABC transporters)"/>
</dbReference>